<evidence type="ECO:0000259" key="4">
    <source>
        <dbReference type="PROSITE" id="PS50110"/>
    </source>
</evidence>
<feature type="compositionally biased region" description="Acidic residues" evidence="3">
    <location>
        <begin position="758"/>
        <end position="767"/>
    </location>
</feature>
<feature type="region of interest" description="Disordered" evidence="3">
    <location>
        <begin position="390"/>
        <end position="523"/>
    </location>
</feature>
<keyword evidence="6" id="KW-1185">Reference proteome</keyword>
<dbReference type="SMART" id="SM00448">
    <property type="entry name" value="REC"/>
    <property type="match status" value="1"/>
</dbReference>
<feature type="compositionally biased region" description="Acidic residues" evidence="3">
    <location>
        <begin position="954"/>
        <end position="967"/>
    </location>
</feature>
<dbReference type="InterPro" id="IPR011006">
    <property type="entry name" value="CheY-like_superfamily"/>
</dbReference>
<proteinExistence type="predicted"/>
<dbReference type="PANTHER" id="PTHR36304:SF4">
    <property type="entry name" value="DUF4388 DOMAIN-CONTAINING PROTEIN"/>
    <property type="match status" value="1"/>
</dbReference>
<dbReference type="Pfam" id="PF14332">
    <property type="entry name" value="DUF4388"/>
    <property type="match status" value="1"/>
</dbReference>
<feature type="region of interest" description="Disordered" evidence="3">
    <location>
        <begin position="1093"/>
        <end position="1127"/>
    </location>
</feature>
<dbReference type="Gene3D" id="3.40.50.2300">
    <property type="match status" value="1"/>
</dbReference>
<feature type="compositionally biased region" description="Acidic residues" evidence="3">
    <location>
        <begin position="791"/>
        <end position="803"/>
    </location>
</feature>
<feature type="compositionally biased region" description="Polar residues" evidence="3">
    <location>
        <begin position="912"/>
        <end position="936"/>
    </location>
</feature>
<feature type="repeat" description="TPR" evidence="2">
    <location>
        <begin position="1292"/>
        <end position="1325"/>
    </location>
</feature>
<dbReference type="PANTHER" id="PTHR36304">
    <property type="entry name" value="DOMAIN GTPASE-ACTIVATING PROTEIN, PUTATIVE-RELATED-RELATED"/>
    <property type="match status" value="1"/>
</dbReference>
<dbReference type="Gene3D" id="1.25.40.10">
    <property type="entry name" value="Tetratricopeptide repeat domain"/>
    <property type="match status" value="1"/>
</dbReference>
<dbReference type="Proteomes" id="UP000249169">
    <property type="component" value="Unassembled WGS sequence"/>
</dbReference>
<feature type="compositionally biased region" description="Low complexity" evidence="3">
    <location>
        <begin position="1178"/>
        <end position="1201"/>
    </location>
</feature>
<feature type="compositionally biased region" description="Basic and acidic residues" evidence="3">
    <location>
        <begin position="400"/>
        <end position="418"/>
    </location>
</feature>
<feature type="compositionally biased region" description="Acidic residues" evidence="3">
    <location>
        <begin position="362"/>
        <end position="371"/>
    </location>
</feature>
<dbReference type="SUPFAM" id="SSF52172">
    <property type="entry name" value="CheY-like"/>
    <property type="match status" value="1"/>
</dbReference>
<feature type="region of interest" description="Disordered" evidence="3">
    <location>
        <begin position="556"/>
        <end position="1043"/>
    </location>
</feature>
<evidence type="ECO:0000256" key="1">
    <source>
        <dbReference type="PROSITE-ProRule" id="PRU00169"/>
    </source>
</evidence>
<dbReference type="InterPro" id="IPR025497">
    <property type="entry name" value="PatA-like_N"/>
</dbReference>
<feature type="compositionally biased region" description="Basic and acidic residues" evidence="3">
    <location>
        <begin position="428"/>
        <end position="488"/>
    </location>
</feature>
<feature type="domain" description="Response regulatory" evidence="4">
    <location>
        <begin position="25"/>
        <end position="141"/>
    </location>
</feature>
<dbReference type="PROSITE" id="PS50110">
    <property type="entry name" value="RESPONSE_REGULATORY"/>
    <property type="match status" value="1"/>
</dbReference>
<comment type="caution">
    <text evidence="1">Lacks conserved residue(s) required for the propagation of feature annotation.</text>
</comment>
<accession>A0A328C3R3</accession>
<evidence type="ECO:0000256" key="3">
    <source>
        <dbReference type="SAM" id="MobiDB-lite"/>
    </source>
</evidence>
<reference evidence="5 6" key="1">
    <citation type="submission" date="2018-05" db="EMBL/GenBank/DDBJ databases">
        <title>Lujinxingia marina gen. nov. sp. nov., a new facultative anaerobic member of the class Deltaproteobacteria, and proposal of Lujinxingaceae fam. nov.</title>
        <authorList>
            <person name="Li C.-M."/>
        </authorList>
    </citation>
    <scope>NUCLEOTIDE SEQUENCE [LARGE SCALE GENOMIC DNA]</scope>
    <source>
        <strain evidence="5 6">B210</strain>
    </source>
</reference>
<sequence>MTSSPLAPARAPLAYGQGVRVANDTILIVDADTRSQKVLEVSFKKAGYRVVLTESIARAHQVIETESPSLIISETVLPDGDGLEFCADLKIAPRTEHIPFIFLTEERSITEKMRSFELGADDYLTKPVYIKEITTRADLLIQRRAKEQLSDTMRDEMQGNLRDITMIDLLQLIEQEQRSGSVRIRRGSRLAALFFSQGNILDAICGKLQGEDAIYRIMLWPEGDFVVRYHDNSTRTDHIHKDAAALLLEGLHRIEHVNELQRELPPLDRVYEADYQRLPALLQEMPGEVERLVRLFDGYRRMRDVIDDSPLGDVTTLQIIVKLVDDAILHEVIPAAGQPERPDEASQLDSWLSAPTASPAEEPADQEEFSDNTDRISKPAVGDIVEAFARQSSDEIDTEELPRHDEDHAPRESADERPNTGGGHWKFHWSEDEHPRPTEPLPELEKPAPRDDDAQARGLRELEDQERRRREAEARHLAEQQARARELAEQNEPVPTAEFDIPAEDPAPERLHEPSEPIDATGELYVADILARGPRRERIPTPCASPAQALVGEEHLANASGDDAFAPETPSAEDPLSDDELFGEPLKTDDEPFGLFDDEPESTFPGVGQKAHTTGIERSERETARIRIPDEIKRASLEARKAHEEEASRAPDQDNRNDSAAEAPDDDFAPEVNLAEMSEPADENSVEAPDAGSESDPDDESPEVNLTEMSEPADENSVEAPDAGSESDPDDDFAPEVNLTEMSAPTDEDAVNTPDAGSESDPDDDFAPEVNLAEMSEPEPLESPAARDDQQSADENNDEDAADEERAAPPVTRHSVDQKIVSSEYTLKKRRAPGELRTASVFDDEEPTPAPMIDPSTAHASLEPASENALNESDSTEEPAGSDDYETARSAQVDTDPGLDDYLAEHHDATSSHETLSQDPDTADSAQDAPNATSEDAPSGEEEPQTPDLKEGAEATDDAPTEDDETASETPRDDTLNEDSAQTGATADSEAPDDEESPAVDSSAEAPDDEEHQADKAASLTTSESEPTSDDRPKVQLGGALSEASFFEDGEHLHEYENAFDDELPESSKSWKMWVIFAAVMALVAITIAGMRISSSPDTPEPAEAVASAEEPESEPTPAEEPAPAPEPALVEEPAALAGLDLDQALARARQEGLTTEAAAQQIASDAAAPPLEEQNLPAESDPESAPAQEAPAEETPATSQNDIAQPELRAAESAPAPDRETSVAEDIQRLRSMVQRERIDQALPLARDLSKRAPRNRQVAFLHGQAALYDGNNSEAVEHLSRAEQLGMRSGELYLELATAYQLAGRRAQAKGAYEKFLEIEPSGQRSDEVRSILEAQF</sequence>
<dbReference type="CDD" id="cd17574">
    <property type="entry name" value="REC_OmpR"/>
    <property type="match status" value="1"/>
</dbReference>
<feature type="region of interest" description="Disordered" evidence="3">
    <location>
        <begin position="1173"/>
        <end position="1204"/>
    </location>
</feature>
<protein>
    <recommendedName>
        <fullName evidence="4">Response regulatory domain-containing protein</fullName>
    </recommendedName>
</protein>
<dbReference type="EMBL" id="QHKO01000010">
    <property type="protein sequence ID" value="RAL20461.1"/>
    <property type="molecule type" value="Genomic_DNA"/>
</dbReference>
<dbReference type="SUPFAM" id="SSF48452">
    <property type="entry name" value="TPR-like"/>
    <property type="match status" value="1"/>
</dbReference>
<name>A0A328C3R3_9DELT</name>
<dbReference type="InterPro" id="IPR019734">
    <property type="entry name" value="TPR_rpt"/>
</dbReference>
<evidence type="ECO:0000313" key="5">
    <source>
        <dbReference type="EMBL" id="RAL20461.1"/>
    </source>
</evidence>
<organism evidence="5 6">
    <name type="scientific">Lujinxingia litoralis</name>
    <dbReference type="NCBI Taxonomy" id="2211119"/>
    <lineage>
        <taxon>Bacteria</taxon>
        <taxon>Deltaproteobacteria</taxon>
        <taxon>Bradymonadales</taxon>
        <taxon>Lujinxingiaceae</taxon>
        <taxon>Lujinxingia</taxon>
    </lineage>
</organism>
<feature type="compositionally biased region" description="Basic and acidic residues" evidence="3">
    <location>
        <begin position="615"/>
        <end position="659"/>
    </location>
</feature>
<dbReference type="Pfam" id="PF00072">
    <property type="entry name" value="Response_reg"/>
    <property type="match status" value="1"/>
</dbReference>
<dbReference type="InterPro" id="IPR001789">
    <property type="entry name" value="Sig_transdc_resp-reg_receiver"/>
</dbReference>
<gene>
    <name evidence="5" type="ORF">DL240_16790</name>
</gene>
<feature type="compositionally biased region" description="Acidic residues" evidence="3">
    <location>
        <begin position="725"/>
        <end position="734"/>
    </location>
</feature>
<keyword evidence="2" id="KW-0802">TPR repeat</keyword>
<evidence type="ECO:0000313" key="6">
    <source>
        <dbReference type="Proteomes" id="UP000249169"/>
    </source>
</evidence>
<dbReference type="InterPro" id="IPR011990">
    <property type="entry name" value="TPR-like_helical_dom_sf"/>
</dbReference>
<dbReference type="GO" id="GO:0000160">
    <property type="term" value="P:phosphorelay signal transduction system"/>
    <property type="evidence" value="ECO:0007669"/>
    <property type="project" value="InterPro"/>
</dbReference>
<comment type="caution">
    <text evidence="5">The sequence shown here is derived from an EMBL/GenBank/DDBJ whole genome shotgun (WGS) entry which is preliminary data.</text>
</comment>
<feature type="compositionally biased region" description="Acidic residues" evidence="3">
    <location>
        <begin position="693"/>
        <end position="702"/>
    </location>
</feature>
<evidence type="ECO:0000256" key="2">
    <source>
        <dbReference type="PROSITE-ProRule" id="PRU00339"/>
    </source>
</evidence>
<feature type="region of interest" description="Disordered" evidence="3">
    <location>
        <begin position="335"/>
        <end position="378"/>
    </location>
</feature>
<dbReference type="PROSITE" id="PS50005">
    <property type="entry name" value="TPR"/>
    <property type="match status" value="1"/>
</dbReference>
<feature type="compositionally biased region" description="Acidic residues" evidence="3">
    <location>
        <begin position="874"/>
        <end position="885"/>
    </location>
</feature>